<dbReference type="PROSITE" id="PS50931">
    <property type="entry name" value="HTH_LYSR"/>
    <property type="match status" value="1"/>
</dbReference>
<proteinExistence type="inferred from homology"/>
<accession>A0A4R2JRG4</accession>
<keyword evidence="3 6" id="KW-0238">DNA-binding</keyword>
<dbReference type="Gene3D" id="1.10.10.10">
    <property type="entry name" value="Winged helix-like DNA-binding domain superfamily/Winged helix DNA-binding domain"/>
    <property type="match status" value="1"/>
</dbReference>
<dbReference type="GO" id="GO:0003677">
    <property type="term" value="F:DNA binding"/>
    <property type="evidence" value="ECO:0007669"/>
    <property type="project" value="UniProtKB-KW"/>
</dbReference>
<dbReference type="InterPro" id="IPR000847">
    <property type="entry name" value="LysR_HTH_N"/>
</dbReference>
<protein>
    <submittedName>
        <fullName evidence="6">DNA-binding transcriptional LysR family regulator</fullName>
    </submittedName>
</protein>
<dbReference type="InterPro" id="IPR036388">
    <property type="entry name" value="WH-like_DNA-bd_sf"/>
</dbReference>
<name>A0A4R2JRG4_9PSEU</name>
<reference evidence="6 7" key="1">
    <citation type="submission" date="2019-03" db="EMBL/GenBank/DDBJ databases">
        <title>Genomic Encyclopedia of Type Strains, Phase IV (KMG-IV): sequencing the most valuable type-strain genomes for metagenomic binning, comparative biology and taxonomic classification.</title>
        <authorList>
            <person name="Goeker M."/>
        </authorList>
    </citation>
    <scope>NUCLEOTIDE SEQUENCE [LARGE SCALE GENOMIC DNA]</scope>
    <source>
        <strain evidence="6 7">DSM 45934</strain>
    </source>
</reference>
<dbReference type="SUPFAM" id="SSF53850">
    <property type="entry name" value="Periplasmic binding protein-like II"/>
    <property type="match status" value="1"/>
</dbReference>
<evidence type="ECO:0000256" key="1">
    <source>
        <dbReference type="ARBA" id="ARBA00009437"/>
    </source>
</evidence>
<comment type="caution">
    <text evidence="6">The sequence shown here is derived from an EMBL/GenBank/DDBJ whole genome shotgun (WGS) entry which is preliminary data.</text>
</comment>
<feature type="domain" description="HTH lysR-type" evidence="5">
    <location>
        <begin position="4"/>
        <end position="61"/>
    </location>
</feature>
<dbReference type="SUPFAM" id="SSF46785">
    <property type="entry name" value="Winged helix' DNA-binding domain"/>
    <property type="match status" value="1"/>
</dbReference>
<evidence type="ECO:0000256" key="4">
    <source>
        <dbReference type="ARBA" id="ARBA00023163"/>
    </source>
</evidence>
<sequence length="322" mass="34716">MADIEVRELRYFHAVAEQLNFTRAAEVLGMAQPPLSRAIRQLERRLDAQLFDRDGGRVTLTTAGQVLLQEADRVLDAVSAAALRTRRAAQPTPTLVVTAKPGVATDLLRQITAACAELPEPLTIETVVSGYGEQANLVRTGRSDVALVGSPDDHTGLDLEPMITEPRVAALPADHPLARRTTLICQDLIGLPTPQCPPGTPAAMRDYWAGMDRVLSPTIVPNGPLVRDSAQLLETVALGQAVALIPTSLADRNRRPDIAYRPVRDASPYTLAIAWRSGVNDPSIARLVRIAIDLTSDRAIQAAGLKDPKPRLVGLEDLRNPG</sequence>
<dbReference type="GO" id="GO:0032993">
    <property type="term" value="C:protein-DNA complex"/>
    <property type="evidence" value="ECO:0007669"/>
    <property type="project" value="TreeGrafter"/>
</dbReference>
<evidence type="ECO:0000313" key="6">
    <source>
        <dbReference type="EMBL" id="TCO59808.1"/>
    </source>
</evidence>
<dbReference type="PANTHER" id="PTHR30346">
    <property type="entry name" value="TRANSCRIPTIONAL DUAL REGULATOR HCAR-RELATED"/>
    <property type="match status" value="1"/>
</dbReference>
<dbReference type="Pfam" id="PF03466">
    <property type="entry name" value="LysR_substrate"/>
    <property type="match status" value="1"/>
</dbReference>
<dbReference type="EMBL" id="SLWS01000004">
    <property type="protein sequence ID" value="TCO59808.1"/>
    <property type="molecule type" value="Genomic_DNA"/>
</dbReference>
<dbReference type="Proteomes" id="UP000295680">
    <property type="component" value="Unassembled WGS sequence"/>
</dbReference>
<evidence type="ECO:0000256" key="3">
    <source>
        <dbReference type="ARBA" id="ARBA00023125"/>
    </source>
</evidence>
<dbReference type="InterPro" id="IPR005119">
    <property type="entry name" value="LysR_subst-bd"/>
</dbReference>
<dbReference type="RefSeq" id="WP_132117972.1">
    <property type="nucleotide sequence ID" value="NZ_SLWS01000004.1"/>
</dbReference>
<keyword evidence="4" id="KW-0804">Transcription</keyword>
<dbReference type="FunFam" id="1.10.10.10:FF:000001">
    <property type="entry name" value="LysR family transcriptional regulator"/>
    <property type="match status" value="1"/>
</dbReference>
<evidence type="ECO:0000313" key="7">
    <source>
        <dbReference type="Proteomes" id="UP000295680"/>
    </source>
</evidence>
<keyword evidence="7" id="KW-1185">Reference proteome</keyword>
<dbReference type="PANTHER" id="PTHR30346:SF0">
    <property type="entry name" value="HCA OPERON TRANSCRIPTIONAL ACTIVATOR HCAR"/>
    <property type="match status" value="1"/>
</dbReference>
<dbReference type="Pfam" id="PF00126">
    <property type="entry name" value="HTH_1"/>
    <property type="match status" value="1"/>
</dbReference>
<dbReference type="PRINTS" id="PR00039">
    <property type="entry name" value="HTHLYSR"/>
</dbReference>
<dbReference type="GO" id="GO:0003700">
    <property type="term" value="F:DNA-binding transcription factor activity"/>
    <property type="evidence" value="ECO:0007669"/>
    <property type="project" value="InterPro"/>
</dbReference>
<comment type="similarity">
    <text evidence="1">Belongs to the LysR transcriptional regulatory family.</text>
</comment>
<organism evidence="6 7">
    <name type="scientific">Actinocrispum wychmicini</name>
    <dbReference type="NCBI Taxonomy" id="1213861"/>
    <lineage>
        <taxon>Bacteria</taxon>
        <taxon>Bacillati</taxon>
        <taxon>Actinomycetota</taxon>
        <taxon>Actinomycetes</taxon>
        <taxon>Pseudonocardiales</taxon>
        <taxon>Pseudonocardiaceae</taxon>
        <taxon>Actinocrispum</taxon>
    </lineage>
</organism>
<evidence type="ECO:0000259" key="5">
    <source>
        <dbReference type="PROSITE" id="PS50931"/>
    </source>
</evidence>
<dbReference type="InterPro" id="IPR036390">
    <property type="entry name" value="WH_DNA-bd_sf"/>
</dbReference>
<dbReference type="AlphaFoldDB" id="A0A4R2JRG4"/>
<evidence type="ECO:0000256" key="2">
    <source>
        <dbReference type="ARBA" id="ARBA00023015"/>
    </source>
</evidence>
<dbReference type="Gene3D" id="3.40.190.10">
    <property type="entry name" value="Periplasmic binding protein-like II"/>
    <property type="match status" value="2"/>
</dbReference>
<dbReference type="OrthoDB" id="4140098at2"/>
<keyword evidence="2" id="KW-0805">Transcription regulation</keyword>
<dbReference type="CDD" id="cd08414">
    <property type="entry name" value="PBP2_LTTR_aromatics_like"/>
    <property type="match status" value="1"/>
</dbReference>
<gene>
    <name evidence="6" type="ORF">EV192_104651</name>
</gene>